<keyword evidence="1" id="KW-0472">Membrane</keyword>
<dbReference type="KEGG" id="mcob:NCTC10184_00136"/>
<feature type="transmembrane region" description="Helical" evidence="1">
    <location>
        <begin position="132"/>
        <end position="156"/>
    </location>
</feature>
<protein>
    <recommendedName>
        <fullName evidence="4">ECF transporter S component</fullName>
    </recommendedName>
</protein>
<dbReference type="EMBL" id="LR215043">
    <property type="protein sequence ID" value="VEU77923.1"/>
    <property type="molecule type" value="Genomic_DNA"/>
</dbReference>
<dbReference type="Proteomes" id="UP000290876">
    <property type="component" value="Chromosome"/>
</dbReference>
<evidence type="ECO:0008006" key="4">
    <source>
        <dbReference type="Google" id="ProtNLM"/>
    </source>
</evidence>
<keyword evidence="1" id="KW-1133">Transmembrane helix</keyword>
<evidence type="ECO:0000313" key="2">
    <source>
        <dbReference type="EMBL" id="VEU77923.1"/>
    </source>
</evidence>
<reference evidence="2 3" key="1">
    <citation type="submission" date="2019-01" db="EMBL/GenBank/DDBJ databases">
        <authorList>
            <consortium name="Pathogen Informatics"/>
        </authorList>
    </citation>
    <scope>NUCLEOTIDE SEQUENCE [LARGE SCALE GENOMIC DNA]</scope>
    <source>
        <strain evidence="2 3">NCTC10184</strain>
    </source>
</reference>
<dbReference type="AlphaFoldDB" id="A0A449B9R9"/>
<feature type="transmembrane region" description="Helical" evidence="1">
    <location>
        <begin position="26"/>
        <end position="48"/>
    </location>
</feature>
<evidence type="ECO:0000313" key="3">
    <source>
        <dbReference type="Proteomes" id="UP000290876"/>
    </source>
</evidence>
<name>A0A449B9R9_9BACT</name>
<sequence>MQAIVFMERNKQKDSIYFHSQATLKIVASAFILALCLIFNFIGSRIFIFPLANFLKFDITIFFITIIFIYIGWNYGLSTGFLMLWIGPLLSSHGYELIAILGHLILFFAQMTFGFVFLVFQKTKIKSNFFKVVCTSLITIGFLLIFNIFLSTPLYFRLYGDVSIGSFLDLARSWNNYKLLFLDIPNYYLATITIYFLFNLINLSINSFFLLLFLRYNARGLIFKNLKT</sequence>
<dbReference type="Gene3D" id="1.10.1760.20">
    <property type="match status" value="1"/>
</dbReference>
<gene>
    <name evidence="2" type="ORF">NCTC10184_00136</name>
</gene>
<keyword evidence="1" id="KW-0812">Transmembrane</keyword>
<organism evidence="2 3">
    <name type="scientific">Mycoplasmopsis columbinasalis</name>
    <dbReference type="NCBI Taxonomy" id="114880"/>
    <lineage>
        <taxon>Bacteria</taxon>
        <taxon>Bacillati</taxon>
        <taxon>Mycoplasmatota</taxon>
        <taxon>Mycoplasmoidales</taxon>
        <taxon>Metamycoplasmataceae</taxon>
        <taxon>Mycoplasmopsis</taxon>
    </lineage>
</organism>
<feature type="transmembrane region" description="Helical" evidence="1">
    <location>
        <begin position="187"/>
        <end position="214"/>
    </location>
</feature>
<feature type="transmembrane region" description="Helical" evidence="1">
    <location>
        <begin position="60"/>
        <end position="86"/>
    </location>
</feature>
<feature type="transmembrane region" description="Helical" evidence="1">
    <location>
        <begin position="98"/>
        <end position="120"/>
    </location>
</feature>
<accession>A0A449B9R9</accession>
<evidence type="ECO:0000256" key="1">
    <source>
        <dbReference type="SAM" id="Phobius"/>
    </source>
</evidence>
<dbReference type="NCBIfam" id="NF046054">
    <property type="entry name" value="memb_MPN527"/>
    <property type="match status" value="1"/>
</dbReference>
<proteinExistence type="predicted"/>
<keyword evidence="3" id="KW-1185">Reference proteome</keyword>